<feature type="transmembrane region" description="Helical" evidence="2">
    <location>
        <begin position="114"/>
        <end position="139"/>
    </location>
</feature>
<evidence type="ECO:0000256" key="2">
    <source>
        <dbReference type="SAM" id="Phobius"/>
    </source>
</evidence>
<dbReference type="EMBL" id="JBGEHV010000063">
    <property type="protein sequence ID" value="MEY8042680.1"/>
    <property type="molecule type" value="Genomic_DNA"/>
</dbReference>
<feature type="transmembrane region" description="Helical" evidence="2">
    <location>
        <begin position="188"/>
        <end position="211"/>
    </location>
</feature>
<reference evidence="3 4" key="1">
    <citation type="submission" date="2024-08" db="EMBL/GenBank/DDBJ databases">
        <title>Genome mining of Saccharopolyspora cebuensis PGLac3 from Nigerian medicinal plant.</title>
        <authorList>
            <person name="Ezeobiora C.E."/>
            <person name="Igbokwe N.H."/>
            <person name="Amin D.H."/>
            <person name="Mendie U.E."/>
        </authorList>
    </citation>
    <scope>NUCLEOTIDE SEQUENCE [LARGE SCALE GENOMIC DNA]</scope>
    <source>
        <strain evidence="3 4">PGLac3</strain>
    </source>
</reference>
<protein>
    <submittedName>
        <fullName evidence="3">Uncharacterized protein</fullName>
    </submittedName>
</protein>
<accession>A0ABV4CNK8</accession>
<organism evidence="3 4">
    <name type="scientific">Saccharopolyspora cebuensis</name>
    <dbReference type="NCBI Taxonomy" id="418759"/>
    <lineage>
        <taxon>Bacteria</taxon>
        <taxon>Bacillati</taxon>
        <taxon>Actinomycetota</taxon>
        <taxon>Actinomycetes</taxon>
        <taxon>Pseudonocardiales</taxon>
        <taxon>Pseudonocardiaceae</taxon>
        <taxon>Saccharopolyspora</taxon>
    </lineage>
</organism>
<feature type="region of interest" description="Disordered" evidence="1">
    <location>
        <begin position="1"/>
        <end position="33"/>
    </location>
</feature>
<name>A0ABV4CNK8_9PSEU</name>
<keyword evidence="4" id="KW-1185">Reference proteome</keyword>
<evidence type="ECO:0000313" key="4">
    <source>
        <dbReference type="Proteomes" id="UP001564626"/>
    </source>
</evidence>
<evidence type="ECO:0000313" key="3">
    <source>
        <dbReference type="EMBL" id="MEY8042680.1"/>
    </source>
</evidence>
<evidence type="ECO:0000256" key="1">
    <source>
        <dbReference type="SAM" id="MobiDB-lite"/>
    </source>
</evidence>
<dbReference type="RefSeq" id="WP_345358691.1">
    <property type="nucleotide sequence ID" value="NZ_BAABII010000003.1"/>
</dbReference>
<proteinExistence type="predicted"/>
<keyword evidence="2" id="KW-0472">Membrane</keyword>
<keyword evidence="2" id="KW-1133">Transmembrane helix</keyword>
<gene>
    <name evidence="3" type="ORF">AB8O55_25010</name>
</gene>
<sequence length="225" mass="24373">MPQDPSQYGGQPQYPQQTPYPQSGPMPQYPQQPGYNPYAAPQVPAHEMHGPRRPATVETAFWISVVVPLVVTVLTVVSFVLVQGFTEDMINATARDSGIQDGQMMSDIASATRAAMMVVYIIVTVFYLVLTGLWILFGFKLRAGRGWARVTLTVFAALWVLNALTGLINGGMTAGTMPEGVEVPGSMLALSYAANGIGLVAMAAFIVLVFLKPSNHYFQAAAYRR</sequence>
<feature type="compositionally biased region" description="Low complexity" evidence="1">
    <location>
        <begin position="1"/>
        <end position="21"/>
    </location>
</feature>
<feature type="transmembrane region" description="Helical" evidence="2">
    <location>
        <begin position="146"/>
        <end position="168"/>
    </location>
</feature>
<keyword evidence="2" id="KW-0812">Transmembrane</keyword>
<dbReference type="Proteomes" id="UP001564626">
    <property type="component" value="Unassembled WGS sequence"/>
</dbReference>
<comment type="caution">
    <text evidence="3">The sequence shown here is derived from an EMBL/GenBank/DDBJ whole genome shotgun (WGS) entry which is preliminary data.</text>
</comment>
<feature type="transmembrane region" description="Helical" evidence="2">
    <location>
        <begin position="60"/>
        <end position="82"/>
    </location>
</feature>